<evidence type="ECO:0000256" key="4">
    <source>
        <dbReference type="ARBA" id="ARBA00005005"/>
    </source>
</evidence>
<comment type="catalytic activity">
    <reaction evidence="18">
        <text>tricosanoyl-CoA + oxidized [electron-transfer flavoprotein] + H(+) = (2E)-tricosenoyl-CoA + reduced [electron-transfer flavoprotein]</text>
        <dbReference type="Rhea" id="RHEA:48220"/>
        <dbReference type="Rhea" id="RHEA-COMP:10685"/>
        <dbReference type="Rhea" id="RHEA-COMP:10686"/>
        <dbReference type="ChEBI" id="CHEBI:15378"/>
        <dbReference type="ChEBI" id="CHEBI:57692"/>
        <dbReference type="ChEBI" id="CHEBI:58307"/>
        <dbReference type="ChEBI" id="CHEBI:90118"/>
        <dbReference type="ChEBI" id="CHEBI:90119"/>
    </reaction>
    <physiologicalReaction direction="left-to-right" evidence="18">
        <dbReference type="Rhea" id="RHEA:48221"/>
    </physiologicalReaction>
</comment>
<dbReference type="InterPro" id="IPR011945">
    <property type="entry name" value="HAD-SF_ppase_IA/epoxid_hydro_N"/>
</dbReference>
<dbReference type="SUPFAM" id="SSF56784">
    <property type="entry name" value="HAD-like"/>
    <property type="match status" value="1"/>
</dbReference>
<dbReference type="GO" id="GO:0005524">
    <property type="term" value="F:ATP binding"/>
    <property type="evidence" value="ECO:0007669"/>
    <property type="project" value="InterPro"/>
</dbReference>
<keyword evidence="23" id="KW-1185">Reference proteome</keyword>
<comment type="catalytic activity">
    <reaction evidence="19">
        <text>hexacosanoyl-CoA + oxidized [electron-transfer flavoprotein] + H(+) = (2E)-hexacosenoyl-CoA + reduced [electron-transfer flavoprotein]</text>
        <dbReference type="Rhea" id="RHEA:48216"/>
        <dbReference type="Rhea" id="RHEA-COMP:10685"/>
        <dbReference type="Rhea" id="RHEA-COMP:10686"/>
        <dbReference type="ChEBI" id="CHEBI:15378"/>
        <dbReference type="ChEBI" id="CHEBI:57692"/>
        <dbReference type="ChEBI" id="CHEBI:58307"/>
        <dbReference type="ChEBI" id="CHEBI:64868"/>
        <dbReference type="ChEBI" id="CHEBI:74281"/>
    </reaction>
    <physiologicalReaction direction="left-to-right" evidence="19">
        <dbReference type="Rhea" id="RHEA:48217"/>
    </physiologicalReaction>
</comment>
<dbReference type="InterPro" id="IPR046373">
    <property type="entry name" value="Acyl-CoA_Oxase/DH_mid-dom_sf"/>
</dbReference>
<comment type="cofactor">
    <cofactor evidence="1">
        <name>FAD</name>
        <dbReference type="ChEBI" id="CHEBI:57692"/>
    </cofactor>
</comment>
<dbReference type="Gene3D" id="1.10.150.240">
    <property type="entry name" value="Putative phosphatase, domain 2"/>
    <property type="match status" value="1"/>
</dbReference>
<evidence type="ECO:0000256" key="1">
    <source>
        <dbReference type="ARBA" id="ARBA00001974"/>
    </source>
</evidence>
<dbReference type="GO" id="GO:0004672">
    <property type="term" value="F:protein kinase activity"/>
    <property type="evidence" value="ECO:0007669"/>
    <property type="project" value="InterPro"/>
</dbReference>
<proteinExistence type="inferred from homology"/>
<keyword evidence="10" id="KW-0443">Lipid metabolism</keyword>
<evidence type="ECO:0000256" key="19">
    <source>
        <dbReference type="ARBA" id="ARBA00048399"/>
    </source>
</evidence>
<dbReference type="SFLD" id="SFLDS00003">
    <property type="entry name" value="Haloacid_Dehalogenase"/>
    <property type="match status" value="1"/>
</dbReference>
<evidence type="ECO:0000256" key="3">
    <source>
        <dbReference type="ARBA" id="ARBA00004325"/>
    </source>
</evidence>
<dbReference type="GO" id="GO:0005777">
    <property type="term" value="C:peroxisome"/>
    <property type="evidence" value="ECO:0007669"/>
    <property type="project" value="UniProtKB-SubCell"/>
</dbReference>
<sequence length="987" mass="112677">MPITTVIFDFGGVIVPSPMHHWKDSVFDKKGISKESLMKVLMEPEVYAKFEALEKGELCIEDFEPLFTHFYNQEFGTNHEPIPILSRMYKEGKLSTPFPEMEVLLRSLKSSGYKLAMITNNFWVDRAHLHRTLPAYLDTYFDLVVESCKVGLRKPHAEIFKKTCQMMKSDPKDCIFLDDLGPNCKGAVQVGLQAIKVDSVKQAIGDLEKLLGKNFDFPPETRECLKHEILPIEALRNVLNQSLNGDFKNITIRRFGHGQSNPTYYIKADDRELVLRKQPSGTLLAKAHQVDREFRIMKALYGHIPVPKMLFYNEGALDKPFYVMEYMKGRIFLDGLLPELNPADRTKIYMEATKVLAKIHSINFEAVGLSDYGSKTGYMQRNLARWKGNYEMAKTDEIPEMDKLCEKFEANLPKDGEATIVHGDFRIDNLLFDPKTFKVLAVLDWELSTIGDPISDLAGFLSQYYVELPSSVKLMYQLGKFGPRQLKSMGIPSKDELREAYYQERNKSPIDMKKWIYYVAFTSYRMASIAQGVYMRSKLKNASHPQARAFGPMVKFIAKAALQLINEIEGRENYGSLKTVPEALSEKARKYYKLVWDVVHDDIIPLEPELMKYYSSDDRWKTNPKLEQIKEKAKSLGAWNLFISKFIDPEVKYGPGLTNEEYAHICEIMGQSIFAPEIFNCNAPDTGNMEVLIKYGNPEQKQKWLIPLLEGKIRSCFAMTEPDVASSDATNIQANIVRVGDEYIINSRKWFTSNASHPNCKIAIFMGRMLSDKDKENRHTRQSMILVPMDAPGVKIIRNIHVYGAQDPPGGHAEVLFTNVRVPVSNIILGEGRGFEIAQGRLGPGRIHHAMRLIGHCERAIEYMKERINHRTAFGRKLKNFDSIRKQIAESRCELDQARLLVLNAAHKIDNIGTKNAMKEIAMIKVVCPNTTCKIIDRAIQMQGARGFTEDTLLASFWIWARTLRMADGPDEVHLETIAKLELRSRI</sequence>
<protein>
    <recommendedName>
        <fullName evidence="13">Acyl-CoA dehydrogenase family member 11</fullName>
    </recommendedName>
</protein>
<evidence type="ECO:0000256" key="20">
    <source>
        <dbReference type="ARBA" id="ARBA00049140"/>
    </source>
</evidence>
<dbReference type="CDD" id="cd02603">
    <property type="entry name" value="HAD_sEH-N_like"/>
    <property type="match status" value="1"/>
</dbReference>
<feature type="domain" description="Protein kinase" evidence="21">
    <location>
        <begin position="249"/>
        <end position="592"/>
    </location>
</feature>
<evidence type="ECO:0000256" key="5">
    <source>
        <dbReference type="ARBA" id="ARBA00009347"/>
    </source>
</evidence>
<keyword evidence="9" id="KW-0560">Oxidoreductase</keyword>
<reference evidence="22 23" key="1">
    <citation type="journal article" date="2017" name="Curr. Biol.">
        <title>Genome architecture and evolution of a unichromosomal asexual nematode.</title>
        <authorList>
            <person name="Fradin H."/>
            <person name="Zegar C."/>
            <person name="Gutwein M."/>
            <person name="Lucas J."/>
            <person name="Kovtun M."/>
            <person name="Corcoran D."/>
            <person name="Baugh L.R."/>
            <person name="Kiontke K."/>
            <person name="Gunsalus K."/>
            <person name="Fitch D.H."/>
            <person name="Piano F."/>
        </authorList>
    </citation>
    <scope>NUCLEOTIDE SEQUENCE [LARGE SCALE GENOMIC DNA]</scope>
    <source>
        <strain evidence="22">PF1309</strain>
    </source>
</reference>
<dbReference type="PANTHER" id="PTHR48083:SF35">
    <property type="entry name" value="ACYL-COA DEHYDROGENASE FAMILY MEMBER 10"/>
    <property type="match status" value="1"/>
</dbReference>
<dbReference type="Gene3D" id="2.40.110.10">
    <property type="entry name" value="Butyryl-CoA Dehydrogenase, subunit A, domain 2"/>
    <property type="match status" value="1"/>
</dbReference>
<dbReference type="Gene3D" id="3.30.200.20">
    <property type="entry name" value="Phosphorylase Kinase, domain 1"/>
    <property type="match status" value="1"/>
</dbReference>
<dbReference type="OrthoDB" id="434771at2759"/>
<dbReference type="STRING" id="2018661.A0A2A2KXC8"/>
<evidence type="ECO:0000313" key="23">
    <source>
        <dbReference type="Proteomes" id="UP000218231"/>
    </source>
</evidence>
<evidence type="ECO:0000256" key="17">
    <source>
        <dbReference type="ARBA" id="ARBA00048086"/>
    </source>
</evidence>
<dbReference type="SUPFAM" id="SSF56112">
    <property type="entry name" value="Protein kinase-like (PK-like)"/>
    <property type="match status" value="1"/>
</dbReference>
<keyword evidence="7" id="KW-0274">FAD</keyword>
<dbReference type="InterPro" id="IPR006439">
    <property type="entry name" value="HAD-SF_hydro_IA"/>
</dbReference>
<name>A0A2A2KXC8_9BILA</name>
<dbReference type="InterPro" id="IPR013786">
    <property type="entry name" value="AcylCoA_DH/ox_N"/>
</dbReference>
<evidence type="ECO:0000256" key="2">
    <source>
        <dbReference type="ARBA" id="ARBA00004275"/>
    </source>
</evidence>
<comment type="catalytic activity">
    <reaction evidence="20">
        <text>eicosanoyl-CoA + oxidized [electron-transfer flavoprotein] + H(+) = (2E)-eicosenoyl-CoA + reduced [electron-transfer flavoprotein]</text>
        <dbReference type="Rhea" id="RHEA:47236"/>
        <dbReference type="Rhea" id="RHEA-COMP:10685"/>
        <dbReference type="Rhea" id="RHEA-COMP:10686"/>
        <dbReference type="ChEBI" id="CHEBI:15378"/>
        <dbReference type="ChEBI" id="CHEBI:57380"/>
        <dbReference type="ChEBI" id="CHEBI:57692"/>
        <dbReference type="ChEBI" id="CHEBI:58307"/>
        <dbReference type="ChEBI" id="CHEBI:74691"/>
    </reaction>
    <physiologicalReaction direction="left-to-right" evidence="20">
        <dbReference type="Rhea" id="RHEA:47237"/>
    </physiologicalReaction>
</comment>
<dbReference type="InterPro" id="IPR050741">
    <property type="entry name" value="Acyl-CoA_dehydrogenase"/>
</dbReference>
<dbReference type="Pfam" id="PF00702">
    <property type="entry name" value="Hydrolase"/>
    <property type="match status" value="1"/>
</dbReference>
<dbReference type="CDD" id="cd05154">
    <property type="entry name" value="ACAD10_11_N-like"/>
    <property type="match status" value="1"/>
</dbReference>
<evidence type="ECO:0000313" key="22">
    <source>
        <dbReference type="EMBL" id="PAV78532.1"/>
    </source>
</evidence>
<dbReference type="InterPro" id="IPR023198">
    <property type="entry name" value="PGP-like_dom2"/>
</dbReference>
<evidence type="ECO:0000256" key="14">
    <source>
        <dbReference type="ARBA" id="ARBA00046026"/>
    </source>
</evidence>
<evidence type="ECO:0000256" key="8">
    <source>
        <dbReference type="ARBA" id="ARBA00022990"/>
    </source>
</evidence>
<evidence type="ECO:0000256" key="12">
    <source>
        <dbReference type="ARBA" id="ARBA00023140"/>
    </source>
</evidence>
<evidence type="ECO:0000256" key="10">
    <source>
        <dbReference type="ARBA" id="ARBA00023098"/>
    </source>
</evidence>
<keyword evidence="11" id="KW-0472">Membrane</keyword>
<dbReference type="Gene3D" id="1.10.540.10">
    <property type="entry name" value="Acyl-CoA dehydrogenase/oxidase, N-terminal domain"/>
    <property type="match status" value="1"/>
</dbReference>
<comment type="caution">
    <text evidence="22">The sequence shown here is derived from an EMBL/GenBank/DDBJ whole genome shotgun (WGS) entry which is preliminary data.</text>
</comment>
<dbReference type="Gene3D" id="3.40.50.1000">
    <property type="entry name" value="HAD superfamily/HAD-like"/>
    <property type="match status" value="1"/>
</dbReference>
<comment type="catalytic activity">
    <reaction evidence="15">
        <text>a 2,3-saturated acyl-CoA + oxidized [electron-transfer flavoprotein] + H(+) = a (2E)-enoyl-CoA + reduced [electron-transfer flavoprotein]</text>
        <dbReference type="Rhea" id="RHEA:44704"/>
        <dbReference type="Rhea" id="RHEA-COMP:10685"/>
        <dbReference type="Rhea" id="RHEA-COMP:10686"/>
        <dbReference type="ChEBI" id="CHEBI:15378"/>
        <dbReference type="ChEBI" id="CHEBI:57692"/>
        <dbReference type="ChEBI" id="CHEBI:58307"/>
        <dbReference type="ChEBI" id="CHEBI:58856"/>
        <dbReference type="ChEBI" id="CHEBI:65111"/>
    </reaction>
    <physiologicalReaction direction="left-to-right" evidence="15">
        <dbReference type="Rhea" id="RHEA:44705"/>
    </physiologicalReaction>
</comment>
<comment type="subcellular location">
    <subcellularLocation>
        <location evidence="3">Mitochondrion membrane</location>
    </subcellularLocation>
    <subcellularLocation>
        <location evidence="2">Peroxisome</location>
    </subcellularLocation>
</comment>
<dbReference type="Pfam" id="PF00441">
    <property type="entry name" value="Acyl-CoA_dh_1"/>
    <property type="match status" value="1"/>
</dbReference>
<dbReference type="GO" id="GO:0005739">
    <property type="term" value="C:mitochondrion"/>
    <property type="evidence" value="ECO:0007669"/>
    <property type="project" value="TreeGrafter"/>
</dbReference>
<dbReference type="Gene3D" id="1.20.140.10">
    <property type="entry name" value="Butyryl-CoA Dehydrogenase, subunit A, domain 3"/>
    <property type="match status" value="1"/>
</dbReference>
<dbReference type="AlphaFoldDB" id="A0A2A2KXC8"/>
<dbReference type="FunFam" id="2.40.110.10:FF:000002">
    <property type="entry name" value="Acyl-CoA dehydrogenase fadE12"/>
    <property type="match status" value="1"/>
</dbReference>
<organism evidence="22 23">
    <name type="scientific">Diploscapter pachys</name>
    <dbReference type="NCBI Taxonomy" id="2018661"/>
    <lineage>
        <taxon>Eukaryota</taxon>
        <taxon>Metazoa</taxon>
        <taxon>Ecdysozoa</taxon>
        <taxon>Nematoda</taxon>
        <taxon>Chromadorea</taxon>
        <taxon>Rhabditida</taxon>
        <taxon>Rhabditina</taxon>
        <taxon>Rhabditomorpha</taxon>
        <taxon>Rhabditoidea</taxon>
        <taxon>Rhabditidae</taxon>
        <taxon>Diploscapter</taxon>
    </lineage>
</organism>
<dbReference type="InterPro" id="IPR037069">
    <property type="entry name" value="AcylCoA_DH/ox_N_sf"/>
</dbReference>
<comment type="catalytic activity">
    <reaction evidence="16">
        <text>docosanoyl-CoA + oxidized [electron-transfer flavoprotein] + H(+) = (2E)-docosenoyl-CoA + reduced [electron-transfer flavoprotein]</text>
        <dbReference type="Rhea" id="RHEA:47228"/>
        <dbReference type="Rhea" id="RHEA-COMP:10685"/>
        <dbReference type="Rhea" id="RHEA-COMP:10686"/>
        <dbReference type="ChEBI" id="CHEBI:15378"/>
        <dbReference type="ChEBI" id="CHEBI:57692"/>
        <dbReference type="ChEBI" id="CHEBI:58307"/>
        <dbReference type="ChEBI" id="CHEBI:65059"/>
        <dbReference type="ChEBI" id="CHEBI:74692"/>
    </reaction>
    <physiologicalReaction direction="left-to-right" evidence="16">
        <dbReference type="Rhea" id="RHEA:47229"/>
    </physiologicalReaction>
</comment>
<dbReference type="InterPro" id="IPR036250">
    <property type="entry name" value="AcylCo_DH-like_C"/>
</dbReference>
<dbReference type="InterPro" id="IPR000719">
    <property type="entry name" value="Prot_kinase_dom"/>
</dbReference>
<dbReference type="EMBL" id="LIAE01007551">
    <property type="protein sequence ID" value="PAV78532.1"/>
    <property type="molecule type" value="Genomic_DNA"/>
</dbReference>
<dbReference type="SUPFAM" id="SSF56645">
    <property type="entry name" value="Acyl-CoA dehydrogenase NM domain-like"/>
    <property type="match status" value="1"/>
</dbReference>
<dbReference type="PROSITE" id="PS50011">
    <property type="entry name" value="PROTEIN_KINASE_DOM"/>
    <property type="match status" value="1"/>
</dbReference>
<dbReference type="GO" id="GO:0003995">
    <property type="term" value="F:acyl-CoA dehydrogenase activity"/>
    <property type="evidence" value="ECO:0007669"/>
    <property type="project" value="TreeGrafter"/>
</dbReference>
<dbReference type="Pfam" id="PF02770">
    <property type="entry name" value="Acyl-CoA_dh_M"/>
    <property type="match status" value="1"/>
</dbReference>
<gene>
    <name evidence="22" type="ORF">WR25_09563</name>
</gene>
<dbReference type="Gene3D" id="3.90.1200.10">
    <property type="match status" value="1"/>
</dbReference>
<comment type="pathway">
    <text evidence="4">Lipid metabolism; fatty acid beta-oxidation.</text>
</comment>
<comment type="function">
    <text evidence="14">Acyl-CoA dehydrogenase, that exhibits maximal activity towards saturated C22-CoA. Probably participates in beta-oxydation and energy production but could also play a role in the metabolism of specific fatty acids to control fatty acids composition of cellular lipids in brain.</text>
</comment>
<keyword evidence="8" id="KW-0007">Acetylation</keyword>
<evidence type="ECO:0000256" key="6">
    <source>
        <dbReference type="ARBA" id="ARBA00022630"/>
    </source>
</evidence>
<dbReference type="SUPFAM" id="SSF47203">
    <property type="entry name" value="Acyl-CoA dehydrogenase C-terminal domain-like"/>
    <property type="match status" value="1"/>
</dbReference>
<evidence type="ECO:0000256" key="7">
    <source>
        <dbReference type="ARBA" id="ARBA00022827"/>
    </source>
</evidence>
<dbReference type="PRINTS" id="PR00413">
    <property type="entry name" value="HADHALOGNASE"/>
</dbReference>
<dbReference type="SFLD" id="SFLDG01129">
    <property type="entry name" value="C1.5:_HAD__Beta-PGM__Phosphata"/>
    <property type="match status" value="1"/>
</dbReference>
<dbReference type="InterPro" id="IPR002575">
    <property type="entry name" value="Aminoglycoside_PTrfase"/>
</dbReference>
<dbReference type="InterPro" id="IPR036412">
    <property type="entry name" value="HAD-like_sf"/>
</dbReference>
<comment type="catalytic activity">
    <reaction evidence="17">
        <text>tetracosanoyl-CoA + oxidized [electron-transfer flavoprotein] + H(+) = (2E)-tetracosenoyl-CoA + reduced [electron-transfer flavoprotein]</text>
        <dbReference type="Rhea" id="RHEA:47232"/>
        <dbReference type="Rhea" id="RHEA-COMP:10685"/>
        <dbReference type="Rhea" id="RHEA-COMP:10686"/>
        <dbReference type="ChEBI" id="CHEBI:15378"/>
        <dbReference type="ChEBI" id="CHEBI:57692"/>
        <dbReference type="ChEBI" id="CHEBI:58307"/>
        <dbReference type="ChEBI" id="CHEBI:65052"/>
        <dbReference type="ChEBI" id="CHEBI:74693"/>
    </reaction>
    <physiologicalReaction direction="left-to-right" evidence="17">
        <dbReference type="Rhea" id="RHEA:47233"/>
    </physiologicalReaction>
</comment>
<comment type="similarity">
    <text evidence="5">Belongs to the acyl-CoA dehydrogenase family.</text>
</comment>
<accession>A0A2A2KXC8</accession>
<dbReference type="NCBIfam" id="TIGR01509">
    <property type="entry name" value="HAD-SF-IA-v3"/>
    <property type="match status" value="1"/>
</dbReference>
<dbReference type="PANTHER" id="PTHR48083">
    <property type="entry name" value="MEDIUM-CHAIN SPECIFIC ACYL-COA DEHYDROGENASE, MITOCHONDRIAL-RELATED"/>
    <property type="match status" value="1"/>
</dbReference>
<dbReference type="InterPro" id="IPR011009">
    <property type="entry name" value="Kinase-like_dom_sf"/>
</dbReference>
<evidence type="ECO:0000256" key="11">
    <source>
        <dbReference type="ARBA" id="ARBA00023136"/>
    </source>
</evidence>
<dbReference type="InterPro" id="IPR009100">
    <property type="entry name" value="AcylCoA_DH/oxidase_NM_dom_sf"/>
</dbReference>
<evidence type="ECO:0000259" key="21">
    <source>
        <dbReference type="PROSITE" id="PS50011"/>
    </source>
</evidence>
<keyword evidence="6" id="KW-0285">Flavoprotein</keyword>
<dbReference type="Pfam" id="PF02771">
    <property type="entry name" value="Acyl-CoA_dh_N"/>
    <property type="match status" value="1"/>
</dbReference>
<dbReference type="InterPro" id="IPR009075">
    <property type="entry name" value="AcylCo_DH/oxidase_C"/>
</dbReference>
<dbReference type="InterPro" id="IPR006091">
    <property type="entry name" value="Acyl-CoA_Oxase/DH_mid-dom"/>
</dbReference>
<evidence type="ECO:0000256" key="18">
    <source>
        <dbReference type="ARBA" id="ARBA00048395"/>
    </source>
</evidence>
<keyword evidence="12" id="KW-0576">Peroxisome</keyword>
<dbReference type="GO" id="GO:0050660">
    <property type="term" value="F:flavin adenine dinucleotide binding"/>
    <property type="evidence" value="ECO:0007669"/>
    <property type="project" value="InterPro"/>
</dbReference>
<evidence type="ECO:0000256" key="15">
    <source>
        <dbReference type="ARBA" id="ARBA00047443"/>
    </source>
</evidence>
<evidence type="ECO:0000256" key="13">
    <source>
        <dbReference type="ARBA" id="ARBA00040622"/>
    </source>
</evidence>
<dbReference type="Pfam" id="PF01636">
    <property type="entry name" value="APH"/>
    <property type="match status" value="1"/>
</dbReference>
<evidence type="ECO:0000256" key="9">
    <source>
        <dbReference type="ARBA" id="ARBA00023002"/>
    </source>
</evidence>
<dbReference type="GO" id="GO:0033539">
    <property type="term" value="P:fatty acid beta-oxidation using acyl-CoA dehydrogenase"/>
    <property type="evidence" value="ECO:0007669"/>
    <property type="project" value="TreeGrafter"/>
</dbReference>
<dbReference type="Proteomes" id="UP000218231">
    <property type="component" value="Unassembled WGS sequence"/>
</dbReference>
<dbReference type="InterPro" id="IPR023214">
    <property type="entry name" value="HAD_sf"/>
</dbReference>
<evidence type="ECO:0000256" key="16">
    <source>
        <dbReference type="ARBA" id="ARBA00048020"/>
    </source>
</evidence>
<dbReference type="NCBIfam" id="TIGR02247">
    <property type="entry name" value="HAD-1A3-hyp"/>
    <property type="match status" value="1"/>
</dbReference>
<dbReference type="InterPro" id="IPR041726">
    <property type="entry name" value="ACAD10_11_N"/>
</dbReference>